<gene>
    <name evidence="1" type="ORF">Syn7803C7_96</name>
</gene>
<sequence length="87" mass="10331">MFQVCTEDALDHRYTIDEFETLEEAQSCYNECVKVGAEGYEISVELEEIIGDHDDYVSIEFTEWFTQESWEEAHPWNEKEGVWENID</sequence>
<organism evidence="1 2">
    <name type="scientific">Synechococcus phage ACG-2014f_Syn7803C7</name>
    <dbReference type="NCBI Taxonomy" id="2790345"/>
    <lineage>
        <taxon>Viruses</taxon>
        <taxon>Duplodnaviria</taxon>
        <taxon>Heunggongvirae</taxon>
        <taxon>Uroviricota</taxon>
        <taxon>Caudoviricetes</taxon>
        <taxon>Pantevenvirales</taxon>
        <taxon>Kyanoviridae</taxon>
        <taxon>Atlauavirus</taxon>
        <taxon>Atlauavirus acg2014f</taxon>
    </lineage>
</organism>
<name>A0A0E3F0J3_9CAUD</name>
<protein>
    <submittedName>
        <fullName evidence="1">Uncharacterized protein</fullName>
    </submittedName>
</protein>
<dbReference type="KEGG" id="vg:24171950"/>
<reference evidence="1 2" key="1">
    <citation type="submission" date="2013-12" db="EMBL/GenBank/DDBJ databases">
        <title>Ecological redundancy of diverse viral populations within a natural community.</title>
        <authorList>
            <person name="Gregory A.C."/>
            <person name="LaButti K."/>
            <person name="Copeland A."/>
            <person name="Woyke T."/>
            <person name="Sullivan M.B."/>
        </authorList>
    </citation>
    <scope>NUCLEOTIDE SEQUENCE [LARGE SCALE GENOMIC DNA]</scope>
    <source>
        <strain evidence="1">Syn7803C7</strain>
    </source>
</reference>
<evidence type="ECO:0000313" key="2">
    <source>
        <dbReference type="Proteomes" id="UP000185323"/>
    </source>
</evidence>
<dbReference type="Proteomes" id="UP000185323">
    <property type="component" value="Segment"/>
</dbReference>
<keyword evidence="2" id="KW-1185">Reference proteome</keyword>
<dbReference type="EMBL" id="KJ019052">
    <property type="protein sequence ID" value="AIX19987.1"/>
    <property type="molecule type" value="Genomic_DNA"/>
</dbReference>
<accession>A0A0E3F0J3</accession>
<proteinExistence type="predicted"/>
<evidence type="ECO:0000313" key="1">
    <source>
        <dbReference type="EMBL" id="AIX19987.1"/>
    </source>
</evidence>